<keyword evidence="5 8" id="KW-0812">Transmembrane</keyword>
<feature type="transmembrane region" description="Helical" evidence="8">
    <location>
        <begin position="264"/>
        <end position="286"/>
    </location>
</feature>
<organism evidence="10 11">
    <name type="scientific">Paenibacillus puldeungensis</name>
    <dbReference type="NCBI Taxonomy" id="696536"/>
    <lineage>
        <taxon>Bacteria</taxon>
        <taxon>Bacillati</taxon>
        <taxon>Bacillota</taxon>
        <taxon>Bacilli</taxon>
        <taxon>Bacillales</taxon>
        <taxon>Paenibacillaceae</taxon>
        <taxon>Paenibacillus</taxon>
    </lineage>
</organism>
<keyword evidence="7 8" id="KW-0472">Membrane</keyword>
<feature type="transmembrane region" description="Helical" evidence="8">
    <location>
        <begin position="351"/>
        <end position="371"/>
    </location>
</feature>
<feature type="transmembrane region" description="Helical" evidence="8">
    <location>
        <begin position="23"/>
        <end position="41"/>
    </location>
</feature>
<evidence type="ECO:0000313" key="11">
    <source>
        <dbReference type="Proteomes" id="UP001597262"/>
    </source>
</evidence>
<evidence type="ECO:0000256" key="6">
    <source>
        <dbReference type="ARBA" id="ARBA00022989"/>
    </source>
</evidence>
<feature type="transmembrane region" description="Helical" evidence="8">
    <location>
        <begin position="189"/>
        <end position="208"/>
    </location>
</feature>
<dbReference type="InterPro" id="IPR000412">
    <property type="entry name" value="ABC_2_transport"/>
</dbReference>
<dbReference type="InterPro" id="IPR047817">
    <property type="entry name" value="ABC2_TM_bact-type"/>
</dbReference>
<evidence type="ECO:0000259" key="9">
    <source>
        <dbReference type="PROSITE" id="PS51012"/>
    </source>
</evidence>
<dbReference type="PANTHER" id="PTHR30294">
    <property type="entry name" value="MEMBRANE COMPONENT OF ABC TRANSPORTER YHHJ-RELATED"/>
    <property type="match status" value="1"/>
</dbReference>
<evidence type="ECO:0000256" key="1">
    <source>
        <dbReference type="ARBA" id="ARBA00004651"/>
    </source>
</evidence>
<sequence length="383" mass="42578">MFKDICWLVSWNLRTIFRKRSNLIFYLGLPLMGVLISLMLYSHSGETELRVGVVNADGHEQIAAGTVQFLKQSGKIEISEVNDQELKDQLAAGKLDSGLVIGNGFSQSVLTGHPQSMTIMSVKGAQVTASMKSMLNEYIDNLVLLSKAANGDPHKFQQLYGEYKKPVLQVTSRSVNDASVKKQMTYQSIGFLIMFMMMSAVNLSELILKNREDRTFFRLISSPISSRTYVLSNIIVNFIVMLAQVAITLFFMQKVFNVDPGLPLSYLAGLMMLFSLVSVSLSLVIVAFSKNSNVSGALQNLIVVPTCLLAGCFFPADIMPSAVRKVADFLPQHWLIQSIEQLQNGGDLSNIWFNLSVMVAFVVVFFLIATYKFGRNNDTRSFV</sequence>
<comment type="subcellular location">
    <subcellularLocation>
        <location evidence="1 8">Cell membrane</location>
        <topology evidence="1 8">Multi-pass membrane protein</topology>
    </subcellularLocation>
</comment>
<dbReference type="PANTHER" id="PTHR30294:SF45">
    <property type="entry name" value="LINEARMYCIN RESISTANCE PERMEASE PROTEIN LNRN"/>
    <property type="match status" value="1"/>
</dbReference>
<dbReference type="PROSITE" id="PS51012">
    <property type="entry name" value="ABC_TM2"/>
    <property type="match status" value="1"/>
</dbReference>
<gene>
    <name evidence="10" type="ORF">ACFQ3W_15930</name>
</gene>
<dbReference type="InterPro" id="IPR013525">
    <property type="entry name" value="ABC2_TM"/>
</dbReference>
<feature type="transmembrane region" description="Helical" evidence="8">
    <location>
        <begin position="298"/>
        <end position="316"/>
    </location>
</feature>
<dbReference type="Pfam" id="PF12698">
    <property type="entry name" value="ABC2_membrane_3"/>
    <property type="match status" value="1"/>
</dbReference>
<evidence type="ECO:0000256" key="7">
    <source>
        <dbReference type="ARBA" id="ARBA00023136"/>
    </source>
</evidence>
<comment type="similarity">
    <text evidence="2 8">Belongs to the ABC-2 integral membrane protein family.</text>
</comment>
<keyword evidence="4 8" id="KW-1003">Cell membrane</keyword>
<feature type="transmembrane region" description="Helical" evidence="8">
    <location>
        <begin position="229"/>
        <end position="252"/>
    </location>
</feature>
<evidence type="ECO:0000313" key="10">
    <source>
        <dbReference type="EMBL" id="MFD1177781.1"/>
    </source>
</evidence>
<reference evidence="11" key="1">
    <citation type="journal article" date="2019" name="Int. J. Syst. Evol. Microbiol.">
        <title>The Global Catalogue of Microorganisms (GCM) 10K type strain sequencing project: providing services to taxonomists for standard genome sequencing and annotation.</title>
        <authorList>
            <consortium name="The Broad Institute Genomics Platform"/>
            <consortium name="The Broad Institute Genome Sequencing Center for Infectious Disease"/>
            <person name="Wu L."/>
            <person name="Ma J."/>
        </authorList>
    </citation>
    <scope>NUCLEOTIDE SEQUENCE [LARGE SCALE GENOMIC DNA]</scope>
    <source>
        <strain evidence="11">CCUG 59189</strain>
    </source>
</reference>
<protein>
    <recommendedName>
        <fullName evidence="8">Transport permease protein</fullName>
    </recommendedName>
</protein>
<accession>A0ABW3S064</accession>
<dbReference type="PRINTS" id="PR00164">
    <property type="entry name" value="ABC2TRNSPORT"/>
</dbReference>
<name>A0ABW3S064_9BACL</name>
<keyword evidence="3 8" id="KW-0813">Transport</keyword>
<dbReference type="Gene3D" id="3.40.1710.10">
    <property type="entry name" value="abc type-2 transporter like domain"/>
    <property type="match status" value="1"/>
</dbReference>
<proteinExistence type="inferred from homology"/>
<evidence type="ECO:0000256" key="2">
    <source>
        <dbReference type="ARBA" id="ARBA00007783"/>
    </source>
</evidence>
<feature type="domain" description="ABC transmembrane type-2" evidence="9">
    <location>
        <begin position="144"/>
        <end position="376"/>
    </location>
</feature>
<evidence type="ECO:0000256" key="8">
    <source>
        <dbReference type="RuleBase" id="RU361157"/>
    </source>
</evidence>
<evidence type="ECO:0000256" key="4">
    <source>
        <dbReference type="ARBA" id="ARBA00022475"/>
    </source>
</evidence>
<keyword evidence="11" id="KW-1185">Reference proteome</keyword>
<evidence type="ECO:0000256" key="5">
    <source>
        <dbReference type="ARBA" id="ARBA00022692"/>
    </source>
</evidence>
<dbReference type="Proteomes" id="UP001597262">
    <property type="component" value="Unassembled WGS sequence"/>
</dbReference>
<dbReference type="InterPro" id="IPR051449">
    <property type="entry name" value="ABC-2_transporter_component"/>
</dbReference>
<evidence type="ECO:0000256" key="3">
    <source>
        <dbReference type="ARBA" id="ARBA00022448"/>
    </source>
</evidence>
<comment type="caution">
    <text evidence="10">The sequence shown here is derived from an EMBL/GenBank/DDBJ whole genome shotgun (WGS) entry which is preliminary data.</text>
</comment>
<keyword evidence="6 8" id="KW-1133">Transmembrane helix</keyword>
<dbReference type="EMBL" id="JBHTLM010000011">
    <property type="protein sequence ID" value="MFD1177781.1"/>
    <property type="molecule type" value="Genomic_DNA"/>
</dbReference>
<dbReference type="RefSeq" id="WP_379320225.1">
    <property type="nucleotide sequence ID" value="NZ_JBHTLM010000011.1"/>
</dbReference>